<name>A0ABS3FV30_9CYAN</name>
<comment type="caution">
    <text evidence="2">The sequence shown here is derived from an EMBL/GenBank/DDBJ whole genome shotgun (WGS) entry which is preliminary data.</text>
</comment>
<evidence type="ECO:0000313" key="2">
    <source>
        <dbReference type="EMBL" id="MBO0350980.1"/>
    </source>
</evidence>
<dbReference type="RefSeq" id="WP_207089441.1">
    <property type="nucleotide sequence ID" value="NZ_JAFLQW010000479.1"/>
</dbReference>
<feature type="compositionally biased region" description="Basic and acidic residues" evidence="1">
    <location>
        <begin position="27"/>
        <end position="37"/>
    </location>
</feature>
<protein>
    <submittedName>
        <fullName evidence="2">Uncharacterized protein</fullName>
    </submittedName>
</protein>
<keyword evidence="3" id="KW-1185">Reference proteome</keyword>
<evidence type="ECO:0000256" key="1">
    <source>
        <dbReference type="SAM" id="MobiDB-lite"/>
    </source>
</evidence>
<proteinExistence type="predicted"/>
<accession>A0ABS3FV30</accession>
<reference evidence="2 3" key="1">
    <citation type="submission" date="2021-03" db="EMBL/GenBank/DDBJ databases">
        <title>Metabolic Capacity of the Antarctic Cyanobacterium Phormidium pseudopriestleyi that Sustains Oxygenic Photosynthesis in the Presence of Hydrogen Sulfide.</title>
        <authorList>
            <person name="Lumian J.E."/>
            <person name="Jungblut A.D."/>
            <person name="Dillon M.L."/>
            <person name="Hawes I."/>
            <person name="Doran P.T."/>
            <person name="Mackey T.J."/>
            <person name="Dick G.J."/>
            <person name="Grettenberger C.L."/>
            <person name="Sumner D.Y."/>
        </authorList>
    </citation>
    <scope>NUCLEOTIDE SEQUENCE [LARGE SCALE GENOMIC DNA]</scope>
    <source>
        <strain evidence="2 3">FRX01</strain>
    </source>
</reference>
<organism evidence="2 3">
    <name type="scientific">Phormidium pseudopriestleyi FRX01</name>
    <dbReference type="NCBI Taxonomy" id="1759528"/>
    <lineage>
        <taxon>Bacteria</taxon>
        <taxon>Bacillati</taxon>
        <taxon>Cyanobacteriota</taxon>
        <taxon>Cyanophyceae</taxon>
        <taxon>Oscillatoriophycideae</taxon>
        <taxon>Oscillatoriales</taxon>
        <taxon>Oscillatoriaceae</taxon>
        <taxon>Phormidium</taxon>
    </lineage>
</organism>
<gene>
    <name evidence="2" type="ORF">J0895_18285</name>
</gene>
<evidence type="ECO:0000313" key="3">
    <source>
        <dbReference type="Proteomes" id="UP000664844"/>
    </source>
</evidence>
<sequence length="46" mass="5135">MRIISLGSGDIPQNGIEYNRDYVRVQHTKNEQDEGAGKPKSAIAYN</sequence>
<feature type="region of interest" description="Disordered" evidence="1">
    <location>
        <begin position="27"/>
        <end position="46"/>
    </location>
</feature>
<dbReference type="EMBL" id="JAFLQW010000479">
    <property type="protein sequence ID" value="MBO0350980.1"/>
    <property type="molecule type" value="Genomic_DNA"/>
</dbReference>
<dbReference type="Proteomes" id="UP000664844">
    <property type="component" value="Unassembled WGS sequence"/>
</dbReference>